<organism evidence="1 2">
    <name type="scientific">Rapidithrix thailandica</name>
    <dbReference type="NCBI Taxonomy" id="413964"/>
    <lineage>
        <taxon>Bacteria</taxon>
        <taxon>Pseudomonadati</taxon>
        <taxon>Bacteroidota</taxon>
        <taxon>Cytophagia</taxon>
        <taxon>Cytophagales</taxon>
        <taxon>Flammeovirgaceae</taxon>
        <taxon>Rapidithrix</taxon>
    </lineage>
</organism>
<keyword evidence="2" id="KW-1185">Reference proteome</keyword>
<dbReference type="Proteomes" id="UP001403385">
    <property type="component" value="Unassembled WGS sequence"/>
</dbReference>
<keyword evidence="1" id="KW-0489">Methyltransferase</keyword>
<comment type="caution">
    <text evidence="1">The sequence shown here is derived from an EMBL/GenBank/DDBJ whole genome shotgun (WGS) entry which is preliminary data.</text>
</comment>
<dbReference type="EMBL" id="JBDKWZ010000026">
    <property type="protein sequence ID" value="MEN7551722.1"/>
    <property type="molecule type" value="Genomic_DNA"/>
</dbReference>
<dbReference type="AlphaFoldDB" id="A0AAW9SEB4"/>
<dbReference type="GO" id="GO:0008168">
    <property type="term" value="F:methyltransferase activity"/>
    <property type="evidence" value="ECO:0007669"/>
    <property type="project" value="UniProtKB-KW"/>
</dbReference>
<sequence length="228" mass="26483">MAFELKNVVPWGRNLEEYTNMFALTAHDLSKRIISFGDGPASFNLEMHRQGKEVTSLDPVYQFTADELRERIHETKDTIIRQMQENRDNFVWTSIKSIDELERIRMEAMASFLADFEKESSKSRYLYHELPAKTEFADQAFDLGLSSHFLILYAQLGLDFHLQSIREMLRLCKEVRIFPIVNLNAGKSEVLDGILETFGTDYELIVSKVNYEFQKGGNEMLTLRNHSV</sequence>
<reference evidence="1 2" key="1">
    <citation type="submission" date="2024-04" db="EMBL/GenBank/DDBJ databases">
        <title>Novel genus in family Flammeovirgaceae.</title>
        <authorList>
            <person name="Nguyen T.H."/>
            <person name="Vuong T.Q."/>
            <person name="Le H."/>
            <person name="Kim S.-G."/>
        </authorList>
    </citation>
    <scope>NUCLEOTIDE SEQUENCE [LARGE SCALE GENOMIC DNA]</scope>
    <source>
        <strain evidence="1 2">JCM 23209</strain>
    </source>
</reference>
<proteinExistence type="predicted"/>
<protein>
    <submittedName>
        <fullName evidence="1">SAM-dependent methyltransferase</fullName>
    </submittedName>
</protein>
<evidence type="ECO:0000313" key="1">
    <source>
        <dbReference type="EMBL" id="MEN7551722.1"/>
    </source>
</evidence>
<dbReference type="RefSeq" id="WP_346824501.1">
    <property type="nucleotide sequence ID" value="NZ_JBDKWZ010000026.1"/>
</dbReference>
<evidence type="ECO:0000313" key="2">
    <source>
        <dbReference type="Proteomes" id="UP001403385"/>
    </source>
</evidence>
<name>A0AAW9SEB4_9BACT</name>
<keyword evidence="1" id="KW-0808">Transferase</keyword>
<dbReference type="GO" id="GO:0032259">
    <property type="term" value="P:methylation"/>
    <property type="evidence" value="ECO:0007669"/>
    <property type="project" value="UniProtKB-KW"/>
</dbReference>
<gene>
    <name evidence="1" type="ORF">AAG747_27650</name>
</gene>
<accession>A0AAW9SEB4</accession>